<reference evidence="4 5" key="1">
    <citation type="submission" date="2015-08" db="EMBL/GenBank/DDBJ databases">
        <title>Genome sequencing of Penicillium nordicum.</title>
        <authorList>
            <person name="Nguyen H.D."/>
            <person name="Seifert K.A."/>
        </authorList>
    </citation>
    <scope>NUCLEOTIDE SEQUENCE [LARGE SCALE GENOMIC DNA]</scope>
    <source>
        <strain evidence="4 5">DAOMC 185683</strain>
    </source>
</reference>
<dbReference type="EMBL" id="LHQQ01000272">
    <property type="protein sequence ID" value="KOS38091.1"/>
    <property type="molecule type" value="Genomic_DNA"/>
</dbReference>
<proteinExistence type="predicted"/>
<keyword evidence="2" id="KW-1133">Transmembrane helix</keyword>
<dbReference type="AlphaFoldDB" id="A0A0M8P0G8"/>
<feature type="compositionally biased region" description="Low complexity" evidence="1">
    <location>
        <begin position="193"/>
        <end position="266"/>
    </location>
</feature>
<gene>
    <name evidence="4" type="ORF">ACN38_g11090</name>
</gene>
<keyword evidence="3" id="KW-0732">Signal</keyword>
<feature type="signal peptide" evidence="3">
    <location>
        <begin position="1"/>
        <end position="17"/>
    </location>
</feature>
<feature type="compositionally biased region" description="Low complexity" evidence="1">
    <location>
        <begin position="273"/>
        <end position="368"/>
    </location>
</feature>
<evidence type="ECO:0000256" key="3">
    <source>
        <dbReference type="SAM" id="SignalP"/>
    </source>
</evidence>
<comment type="caution">
    <text evidence="4">The sequence shown here is derived from an EMBL/GenBank/DDBJ whole genome shotgun (WGS) entry which is preliminary data.</text>
</comment>
<feature type="chain" id="PRO_5005819400" description="GPI anchored protein" evidence="3">
    <location>
        <begin position="18"/>
        <end position="431"/>
    </location>
</feature>
<sequence length="431" mass="45417">MNFLLFTFDFVAQLVYSRGLYYPYYDERYPKKKKKKKKNEKIKKRKNRLANLGLVWFLPSHLSPFLNNLTCFVVLPPLSLFIVFTQLLILSARSTDLQSTIMLRINFLQLLFVTLLALSAVFAADAVQGTSSSESSQGLADIKEVNLHDALHALSTKFRHGIFPTDLKAAEALQAEEPTIASLIKLAKRQDNATASPDTTPVTVPTVTTPSIEPTSEPATTAAETSQTSETTSASDTEPTTSAQPTVTSATSASETSTSETSTSEPTSEKTSETTSETTGKTSSATSASVPAETTSTVSTKTTTAQPTTTTTETTETTQTTRTTTSVPSTLSTTRSTSSTSSTSTTNSQSTTSTHTSLSTSTFESTTTMPDGSLSTITSITVITPSATDKAAGATNAGEPGLQTNVAAVATGMAREVVAIVGGAVVVAMAL</sequence>
<organism evidence="4 5">
    <name type="scientific">Penicillium nordicum</name>
    <dbReference type="NCBI Taxonomy" id="229535"/>
    <lineage>
        <taxon>Eukaryota</taxon>
        <taxon>Fungi</taxon>
        <taxon>Dikarya</taxon>
        <taxon>Ascomycota</taxon>
        <taxon>Pezizomycotina</taxon>
        <taxon>Eurotiomycetes</taxon>
        <taxon>Eurotiomycetidae</taxon>
        <taxon>Eurotiales</taxon>
        <taxon>Aspergillaceae</taxon>
        <taxon>Penicillium</taxon>
    </lineage>
</organism>
<accession>A0A0M8P0G8</accession>
<evidence type="ECO:0000313" key="4">
    <source>
        <dbReference type="EMBL" id="KOS38091.1"/>
    </source>
</evidence>
<dbReference type="STRING" id="229535.A0A0M8P0G8"/>
<evidence type="ECO:0000256" key="2">
    <source>
        <dbReference type="SAM" id="Phobius"/>
    </source>
</evidence>
<name>A0A0M8P0G8_9EURO</name>
<feature type="region of interest" description="Disordered" evidence="1">
    <location>
        <begin position="190"/>
        <end position="373"/>
    </location>
</feature>
<evidence type="ECO:0000313" key="5">
    <source>
        <dbReference type="Proteomes" id="UP000037696"/>
    </source>
</evidence>
<dbReference type="OrthoDB" id="5427732at2759"/>
<protein>
    <recommendedName>
        <fullName evidence="6">GPI anchored protein</fullName>
    </recommendedName>
</protein>
<keyword evidence="2" id="KW-0812">Transmembrane</keyword>
<feature type="transmembrane region" description="Helical" evidence="2">
    <location>
        <begin position="72"/>
        <end position="91"/>
    </location>
</feature>
<evidence type="ECO:0000256" key="1">
    <source>
        <dbReference type="SAM" id="MobiDB-lite"/>
    </source>
</evidence>
<keyword evidence="2" id="KW-0472">Membrane</keyword>
<keyword evidence="5" id="KW-1185">Reference proteome</keyword>
<evidence type="ECO:0008006" key="6">
    <source>
        <dbReference type="Google" id="ProtNLM"/>
    </source>
</evidence>
<dbReference type="Proteomes" id="UP000037696">
    <property type="component" value="Unassembled WGS sequence"/>
</dbReference>
<feature type="transmembrane region" description="Helical" evidence="2">
    <location>
        <begin position="103"/>
        <end position="124"/>
    </location>
</feature>